<dbReference type="EMBL" id="MSFO01000003">
    <property type="protein sequence ID" value="PLB49909.1"/>
    <property type="molecule type" value="Genomic_DNA"/>
</dbReference>
<keyword evidence="1" id="KW-0472">Membrane</keyword>
<dbReference type="AlphaFoldDB" id="A0A2I2GAK0"/>
<dbReference type="RefSeq" id="XP_024705211.1">
    <property type="nucleotide sequence ID" value="XM_024842430.1"/>
</dbReference>
<organism evidence="2 3">
    <name type="scientific">Aspergillus steynii IBT 23096</name>
    <dbReference type="NCBI Taxonomy" id="1392250"/>
    <lineage>
        <taxon>Eukaryota</taxon>
        <taxon>Fungi</taxon>
        <taxon>Dikarya</taxon>
        <taxon>Ascomycota</taxon>
        <taxon>Pezizomycotina</taxon>
        <taxon>Eurotiomycetes</taxon>
        <taxon>Eurotiomycetidae</taxon>
        <taxon>Eurotiales</taxon>
        <taxon>Aspergillaceae</taxon>
        <taxon>Aspergillus</taxon>
        <taxon>Aspergillus subgen. Circumdati</taxon>
    </lineage>
</organism>
<protein>
    <submittedName>
        <fullName evidence="2">Uncharacterized protein</fullName>
    </submittedName>
</protein>
<keyword evidence="3" id="KW-1185">Reference proteome</keyword>
<reference evidence="2 3" key="1">
    <citation type="submission" date="2016-12" db="EMBL/GenBank/DDBJ databases">
        <title>The genomes of Aspergillus section Nigri reveals drivers in fungal speciation.</title>
        <authorList>
            <consortium name="DOE Joint Genome Institute"/>
            <person name="Vesth T.C."/>
            <person name="Nybo J."/>
            <person name="Theobald S."/>
            <person name="Brandl J."/>
            <person name="Frisvad J.C."/>
            <person name="Nielsen K.F."/>
            <person name="Lyhne E.K."/>
            <person name="Kogle M.E."/>
            <person name="Kuo A."/>
            <person name="Riley R."/>
            <person name="Clum A."/>
            <person name="Nolan M."/>
            <person name="Lipzen A."/>
            <person name="Salamov A."/>
            <person name="Henrissat B."/>
            <person name="Wiebenga A."/>
            <person name="De Vries R.P."/>
            <person name="Grigoriev I.V."/>
            <person name="Mortensen U.H."/>
            <person name="Andersen M.R."/>
            <person name="Baker S.E."/>
        </authorList>
    </citation>
    <scope>NUCLEOTIDE SEQUENCE [LARGE SCALE GENOMIC DNA]</scope>
    <source>
        <strain evidence="2 3">IBT 23096</strain>
    </source>
</reference>
<gene>
    <name evidence="2" type="ORF">P170DRAFT_133678</name>
</gene>
<feature type="transmembrane region" description="Helical" evidence="1">
    <location>
        <begin position="51"/>
        <end position="68"/>
    </location>
</feature>
<proteinExistence type="predicted"/>
<evidence type="ECO:0000313" key="2">
    <source>
        <dbReference type="EMBL" id="PLB49909.1"/>
    </source>
</evidence>
<dbReference type="GeneID" id="36550126"/>
<keyword evidence="1" id="KW-1133">Transmembrane helix</keyword>
<sequence length="69" mass="7893">MASGRREQGFIVRQDRCYQSDPTDPNNLRHVADPPFSVAYENRSRAICHSFIYLYLLSSFPAIPYLALG</sequence>
<dbReference type="VEuPathDB" id="FungiDB:P170DRAFT_133678"/>
<keyword evidence="1" id="KW-0812">Transmembrane</keyword>
<comment type="caution">
    <text evidence="2">The sequence shown here is derived from an EMBL/GenBank/DDBJ whole genome shotgun (WGS) entry which is preliminary data.</text>
</comment>
<evidence type="ECO:0000256" key="1">
    <source>
        <dbReference type="SAM" id="Phobius"/>
    </source>
</evidence>
<name>A0A2I2GAK0_9EURO</name>
<accession>A0A2I2GAK0</accession>
<evidence type="ECO:0000313" key="3">
    <source>
        <dbReference type="Proteomes" id="UP000234275"/>
    </source>
</evidence>
<dbReference type="Proteomes" id="UP000234275">
    <property type="component" value="Unassembled WGS sequence"/>
</dbReference>